<accession>A0ABP9TLN3</accession>
<comment type="caution">
    <text evidence="2">The sequence shown here is derived from an EMBL/GenBank/DDBJ whole genome shotgun (WGS) entry which is preliminary data.</text>
</comment>
<name>A0ABP9TLN3_9MICC</name>
<keyword evidence="3" id="KW-1185">Reference proteome</keyword>
<gene>
    <name evidence="2" type="ORF">GCM10025778_13110</name>
</gene>
<reference evidence="3" key="1">
    <citation type="journal article" date="2019" name="Int. J. Syst. Evol. Microbiol.">
        <title>The Global Catalogue of Microorganisms (GCM) 10K type strain sequencing project: providing services to taxonomists for standard genome sequencing and annotation.</title>
        <authorList>
            <consortium name="The Broad Institute Genomics Platform"/>
            <consortium name="The Broad Institute Genome Sequencing Center for Infectious Disease"/>
            <person name="Wu L."/>
            <person name="Ma J."/>
        </authorList>
    </citation>
    <scope>NUCLEOTIDE SEQUENCE [LARGE SCALE GENOMIC DNA]</scope>
    <source>
        <strain evidence="3">JCM 18952</strain>
    </source>
</reference>
<evidence type="ECO:0000313" key="2">
    <source>
        <dbReference type="EMBL" id="GAA5226778.1"/>
    </source>
</evidence>
<feature type="region of interest" description="Disordered" evidence="1">
    <location>
        <begin position="1"/>
        <end position="57"/>
    </location>
</feature>
<evidence type="ECO:0000313" key="3">
    <source>
        <dbReference type="Proteomes" id="UP001501257"/>
    </source>
</evidence>
<organism evidence="2 3">
    <name type="scientific">Paeniglutamicibacter antarcticus</name>
    <dbReference type="NCBI Taxonomy" id="494023"/>
    <lineage>
        <taxon>Bacteria</taxon>
        <taxon>Bacillati</taxon>
        <taxon>Actinomycetota</taxon>
        <taxon>Actinomycetes</taxon>
        <taxon>Micrococcales</taxon>
        <taxon>Micrococcaceae</taxon>
        <taxon>Paeniglutamicibacter</taxon>
    </lineage>
</organism>
<sequence length="101" mass="11097">MRLAKARTLENMKTTQRRATHHATARTTRKVIDHGAEPASSPQPAAETAPVTDPVLPVGPNTYEVRLDIVSTLQSTDPAQIPWLAEIRGQQNLNDTFSEVI</sequence>
<feature type="compositionally biased region" description="Low complexity" evidence="1">
    <location>
        <begin position="37"/>
        <end position="50"/>
    </location>
</feature>
<evidence type="ECO:0000256" key="1">
    <source>
        <dbReference type="SAM" id="MobiDB-lite"/>
    </source>
</evidence>
<protein>
    <submittedName>
        <fullName evidence="2">Uncharacterized protein</fullName>
    </submittedName>
</protein>
<dbReference type="EMBL" id="BAABLK010000022">
    <property type="protein sequence ID" value="GAA5226778.1"/>
    <property type="molecule type" value="Genomic_DNA"/>
</dbReference>
<feature type="compositionally biased region" description="Basic residues" evidence="1">
    <location>
        <begin position="15"/>
        <end position="29"/>
    </location>
</feature>
<proteinExistence type="predicted"/>
<dbReference type="Proteomes" id="UP001501257">
    <property type="component" value="Unassembled WGS sequence"/>
</dbReference>